<comment type="caution">
    <text evidence="3">The sequence shown here is derived from an EMBL/GenBank/DDBJ whole genome shotgun (WGS) entry which is preliminary data.</text>
</comment>
<evidence type="ECO:0000313" key="4">
    <source>
        <dbReference type="Proteomes" id="UP000675379"/>
    </source>
</evidence>
<dbReference type="EMBL" id="JAGSCS010000025">
    <property type="protein sequence ID" value="MBR0577292.1"/>
    <property type="molecule type" value="Genomic_DNA"/>
</dbReference>
<keyword evidence="2" id="KW-0446">Lipid-binding</keyword>
<evidence type="ECO:0000256" key="1">
    <source>
        <dbReference type="ARBA" id="ARBA00003238"/>
    </source>
</evidence>
<dbReference type="Gene3D" id="3.40.50.10440">
    <property type="entry name" value="Dihydroxyacetone kinase, domain 1"/>
    <property type="match status" value="1"/>
</dbReference>
<dbReference type="PANTHER" id="PTHR33434:SF3">
    <property type="entry name" value="DEGV DOMAIN-CONTAINING PROTEIN YITS"/>
    <property type="match status" value="1"/>
</dbReference>
<dbReference type="GO" id="GO:0008289">
    <property type="term" value="F:lipid binding"/>
    <property type="evidence" value="ECO:0007669"/>
    <property type="project" value="UniProtKB-KW"/>
</dbReference>
<gene>
    <name evidence="3" type="ORF">KCG48_13315</name>
</gene>
<dbReference type="InterPro" id="IPR050270">
    <property type="entry name" value="DegV_domain_contain"/>
</dbReference>
<organism evidence="3 4">
    <name type="scientific">Proteiniclasticum sediminis</name>
    <dbReference type="NCBI Taxonomy" id="2804028"/>
    <lineage>
        <taxon>Bacteria</taxon>
        <taxon>Bacillati</taxon>
        <taxon>Bacillota</taxon>
        <taxon>Clostridia</taxon>
        <taxon>Eubacteriales</taxon>
        <taxon>Clostridiaceae</taxon>
        <taxon>Proteiniclasticum</taxon>
    </lineage>
</organism>
<dbReference type="Gene3D" id="2.20.28.50">
    <property type="entry name" value="degv family protein"/>
    <property type="match status" value="1"/>
</dbReference>
<protein>
    <submittedName>
        <fullName evidence="3">DegV family protein</fullName>
    </submittedName>
</protein>
<evidence type="ECO:0000256" key="2">
    <source>
        <dbReference type="ARBA" id="ARBA00023121"/>
    </source>
</evidence>
<dbReference type="Proteomes" id="UP000675379">
    <property type="component" value="Unassembled WGS sequence"/>
</dbReference>
<dbReference type="Pfam" id="PF02645">
    <property type="entry name" value="DegV"/>
    <property type="match status" value="1"/>
</dbReference>
<dbReference type="RefSeq" id="WP_023389006.1">
    <property type="nucleotide sequence ID" value="NZ_JAGSCS010000025.1"/>
</dbReference>
<dbReference type="InterPro" id="IPR003797">
    <property type="entry name" value="DegV"/>
</dbReference>
<dbReference type="PANTHER" id="PTHR33434">
    <property type="entry name" value="DEGV DOMAIN-CONTAINING PROTEIN DR_1986-RELATED"/>
    <property type="match status" value="1"/>
</dbReference>
<accession>A0A941CS97</accession>
<reference evidence="3" key="1">
    <citation type="submission" date="2021-04" db="EMBL/GenBank/DDBJ databases">
        <title>Proteiniclasticum sedimins sp. nov., an obligate anaerobic bacterium isolated from anaerobic sludge.</title>
        <authorList>
            <person name="Liu J."/>
        </authorList>
    </citation>
    <scope>NUCLEOTIDE SEQUENCE</scope>
    <source>
        <strain evidence="3">BAD-10</strain>
    </source>
</reference>
<keyword evidence="4" id="KW-1185">Reference proteome</keyword>
<dbReference type="SUPFAM" id="SSF82549">
    <property type="entry name" value="DAK1/DegV-like"/>
    <property type="match status" value="1"/>
</dbReference>
<evidence type="ECO:0000313" key="3">
    <source>
        <dbReference type="EMBL" id="MBR0577292.1"/>
    </source>
</evidence>
<dbReference type="AlphaFoldDB" id="A0A941CS97"/>
<dbReference type="InterPro" id="IPR043168">
    <property type="entry name" value="DegV_C"/>
</dbReference>
<dbReference type="PROSITE" id="PS51482">
    <property type="entry name" value="DEGV"/>
    <property type="match status" value="1"/>
</dbReference>
<dbReference type="Gene3D" id="3.30.1180.10">
    <property type="match status" value="1"/>
</dbReference>
<name>A0A941CS97_9CLOT</name>
<proteinExistence type="predicted"/>
<dbReference type="NCBIfam" id="TIGR00762">
    <property type="entry name" value="DegV"/>
    <property type="match status" value="1"/>
</dbReference>
<comment type="function">
    <text evidence="1">May bind long-chain fatty acids, such as palmitate, and may play a role in lipid transport or fatty acid metabolism.</text>
</comment>
<sequence length="289" mass="32661">MNTIIITDSNCDLPEEFLEKNNIPVIPFHFNLNGKDYVDNFGKSIGYKEFYDELRKGRISTTSQISPYTYEEHFRKYVTEGYSIIYIGFSSALSESYNHSLLARENVLQDIPDADITIIDSKAASVGQGLLIQKATEMLKAGKTNNEIFTWIESNKMKVNHWFTVDSLDYLKRGGRLSATSATLGTIMNIKPLLIVDKEGKLTPVKKVRGRKKAISELFDEFKNTGININDETVYISHADCFEDAQYLKDMIIEELKVKDVSINYLGPIIGSHTGPGLLCIVFMGQERT</sequence>